<dbReference type="Pfam" id="PF13641">
    <property type="entry name" value="Glyco_tranf_2_3"/>
    <property type="match status" value="1"/>
</dbReference>
<reference evidence="11" key="1">
    <citation type="journal article" date="2014" name="Int. J. Syst. Evol. Microbiol.">
        <title>Complete genome sequence of Corynebacterium casei LMG S-19264T (=DSM 44701T), isolated from a smear-ripened cheese.</title>
        <authorList>
            <consortium name="US DOE Joint Genome Institute (JGI-PGF)"/>
            <person name="Walter F."/>
            <person name="Albersmeier A."/>
            <person name="Kalinowski J."/>
            <person name="Ruckert C."/>
        </authorList>
    </citation>
    <scope>NUCLEOTIDE SEQUENCE</scope>
    <source>
        <strain evidence="11">CGMCC 1.15095</strain>
    </source>
</reference>
<feature type="transmembrane region" description="Helical" evidence="9">
    <location>
        <begin position="63"/>
        <end position="83"/>
    </location>
</feature>
<gene>
    <name evidence="11" type="ORF">GCM10011494_37240</name>
</gene>
<keyword evidence="4" id="KW-0328">Glycosyltransferase</keyword>
<evidence type="ECO:0000256" key="4">
    <source>
        <dbReference type="ARBA" id="ARBA00022676"/>
    </source>
</evidence>
<evidence type="ECO:0000313" key="12">
    <source>
        <dbReference type="Proteomes" id="UP000608154"/>
    </source>
</evidence>
<protein>
    <recommendedName>
        <fullName evidence="10">PilZ domain-containing protein</fullName>
    </recommendedName>
</protein>
<keyword evidence="3" id="KW-0997">Cell inner membrane</keyword>
<dbReference type="CDD" id="cd06421">
    <property type="entry name" value="CESA_CelA_like"/>
    <property type="match status" value="1"/>
</dbReference>
<name>A0A916TWC7_9SPHN</name>
<dbReference type="GO" id="GO:0006011">
    <property type="term" value="P:UDP-alpha-D-glucose metabolic process"/>
    <property type="evidence" value="ECO:0007669"/>
    <property type="project" value="InterPro"/>
</dbReference>
<evidence type="ECO:0000313" key="11">
    <source>
        <dbReference type="EMBL" id="GGC14974.1"/>
    </source>
</evidence>
<comment type="caution">
    <text evidence="11">The sequence shown here is derived from an EMBL/GenBank/DDBJ whole genome shotgun (WGS) entry which is preliminary data.</text>
</comment>
<dbReference type="EMBL" id="BMHK01000048">
    <property type="protein sequence ID" value="GGC14974.1"/>
    <property type="molecule type" value="Genomic_DNA"/>
</dbReference>
<feature type="transmembrane region" description="Helical" evidence="9">
    <location>
        <begin position="490"/>
        <end position="510"/>
    </location>
</feature>
<evidence type="ECO:0000256" key="1">
    <source>
        <dbReference type="ARBA" id="ARBA00004127"/>
    </source>
</evidence>
<keyword evidence="8 9" id="KW-0472">Membrane</keyword>
<sequence length="751" mass="83546">MYQKSNLETLHSAKGVPAPDDFGIARIHSVKPLGVAALLVFLVMTAVYFAFRIPLWNPAAPFLSGLLLAAELFGTFTVLLHVFSTWRLVERQAPPPLPGFEADIFITTWNESVEILRHTLLAARQVSHARAVWLLDDGCRPEMQALAAELGVRYLTRTDRSHAKAGNLNNALQHSDAPFVAIFDCDHAPSPDFLERTLGYFIDPRVSFVQTPQDFYNVDSFQHRGSDETGEAWHEQTLFYRVIQPGKDYWDATFFCGSCAVMRRAAIDDIGGFATGTITEDMHTSLRLHKNGWSAVYHTEALAFGLSPATLEQYETQRLRWGRGAMQVWTKEGFLFSGRLTLAQRVAYLTSAVTYFEGWQKAVVYFLPMVVLLTGRMPIIWVGWPFVTLFLMWLLSGMIVNEIFSRGYAKTIWMEEYNLLRFFTFIKATLTLVVPIKWGFSVTAKSLAGNRGEALRLWPQVLIALGAIGSIAVGSLLYRDSHHLPPGAFLANLVWASITGVVAIKALRFATRRMGQRRSDHRFPIPLVARIRTGQGPKSESSLVIAQDVSSQGLRLALDADMASGAPIAGTLLLPGGEMPFRGTILRTLPAPGGDGYMAALRFDWAKPGDADMLNSVLYGNALQWDINGWAEVRRFSFSRVLSLFGRRVDGGHRRWRFGRLSHGMDEIQGLVRREGDLFRILSSTALPSTAYLDLRVAGGTAPTDNLKVVGYREYHIGGGSLHMAVLAASGTYKTVFHREPTWIDTAQRAA</sequence>
<evidence type="ECO:0000256" key="3">
    <source>
        <dbReference type="ARBA" id="ARBA00022519"/>
    </source>
</evidence>
<dbReference type="GO" id="GO:0016759">
    <property type="term" value="F:cellulose synthase activity"/>
    <property type="evidence" value="ECO:0007669"/>
    <property type="project" value="InterPro"/>
</dbReference>
<evidence type="ECO:0000259" key="10">
    <source>
        <dbReference type="Pfam" id="PF07238"/>
    </source>
</evidence>
<dbReference type="GO" id="GO:0012505">
    <property type="term" value="C:endomembrane system"/>
    <property type="evidence" value="ECO:0007669"/>
    <property type="project" value="UniProtKB-SubCell"/>
</dbReference>
<dbReference type="InterPro" id="IPR009875">
    <property type="entry name" value="PilZ_domain"/>
</dbReference>
<dbReference type="PANTHER" id="PTHR43867:SF2">
    <property type="entry name" value="CELLULOSE SYNTHASE CATALYTIC SUBUNIT A [UDP-FORMING]"/>
    <property type="match status" value="1"/>
</dbReference>
<dbReference type="InterPro" id="IPR003919">
    <property type="entry name" value="Cell_synth_A"/>
</dbReference>
<dbReference type="SUPFAM" id="SSF53448">
    <property type="entry name" value="Nucleotide-diphospho-sugar transferases"/>
    <property type="match status" value="1"/>
</dbReference>
<dbReference type="GO" id="GO:0035438">
    <property type="term" value="F:cyclic-di-GMP binding"/>
    <property type="evidence" value="ECO:0007669"/>
    <property type="project" value="InterPro"/>
</dbReference>
<evidence type="ECO:0000256" key="7">
    <source>
        <dbReference type="ARBA" id="ARBA00022989"/>
    </source>
</evidence>
<dbReference type="InterPro" id="IPR029044">
    <property type="entry name" value="Nucleotide-diphossugar_trans"/>
</dbReference>
<evidence type="ECO:0000256" key="2">
    <source>
        <dbReference type="ARBA" id="ARBA00022475"/>
    </source>
</evidence>
<keyword evidence="5" id="KW-0808">Transferase</keyword>
<feature type="transmembrane region" description="Helical" evidence="9">
    <location>
        <begin position="461"/>
        <end position="478"/>
    </location>
</feature>
<evidence type="ECO:0000256" key="6">
    <source>
        <dbReference type="ARBA" id="ARBA00022692"/>
    </source>
</evidence>
<keyword evidence="6 9" id="KW-0812">Transmembrane</keyword>
<feature type="transmembrane region" description="Helical" evidence="9">
    <location>
        <begin position="33"/>
        <end position="51"/>
    </location>
</feature>
<feature type="transmembrane region" description="Helical" evidence="9">
    <location>
        <begin position="379"/>
        <end position="399"/>
    </location>
</feature>
<dbReference type="PRINTS" id="PR01439">
    <property type="entry name" value="CELLSNTHASEA"/>
</dbReference>
<dbReference type="InterPro" id="IPR050321">
    <property type="entry name" value="Glycosyltr_2/OpgH_subfam"/>
</dbReference>
<dbReference type="AlphaFoldDB" id="A0A916TWC7"/>
<keyword evidence="12" id="KW-1185">Reference proteome</keyword>
<evidence type="ECO:0000256" key="5">
    <source>
        <dbReference type="ARBA" id="ARBA00022679"/>
    </source>
</evidence>
<reference evidence="11" key="2">
    <citation type="submission" date="2020-09" db="EMBL/GenBank/DDBJ databases">
        <authorList>
            <person name="Sun Q."/>
            <person name="Zhou Y."/>
        </authorList>
    </citation>
    <scope>NUCLEOTIDE SEQUENCE</scope>
    <source>
        <strain evidence="11">CGMCC 1.15095</strain>
    </source>
</reference>
<keyword evidence="7 9" id="KW-1133">Transmembrane helix</keyword>
<dbReference type="Gene3D" id="3.90.550.10">
    <property type="entry name" value="Spore Coat Polysaccharide Biosynthesis Protein SpsA, Chain A"/>
    <property type="match status" value="1"/>
</dbReference>
<organism evidence="11 12">
    <name type="scientific">Novosphingobium endophyticum</name>
    <dbReference type="NCBI Taxonomy" id="1955250"/>
    <lineage>
        <taxon>Bacteria</taxon>
        <taxon>Pseudomonadati</taxon>
        <taxon>Pseudomonadota</taxon>
        <taxon>Alphaproteobacteria</taxon>
        <taxon>Sphingomonadales</taxon>
        <taxon>Sphingomonadaceae</taxon>
        <taxon>Novosphingobium</taxon>
    </lineage>
</organism>
<dbReference type="Proteomes" id="UP000608154">
    <property type="component" value="Unassembled WGS sequence"/>
</dbReference>
<keyword evidence="2" id="KW-1003">Cell membrane</keyword>
<dbReference type="GO" id="GO:0005886">
    <property type="term" value="C:plasma membrane"/>
    <property type="evidence" value="ECO:0007669"/>
    <property type="project" value="UniProtKB-SubCell"/>
</dbReference>
<dbReference type="PANTHER" id="PTHR43867">
    <property type="entry name" value="CELLULOSE SYNTHASE CATALYTIC SUBUNIT A [UDP-FORMING]"/>
    <property type="match status" value="1"/>
</dbReference>
<comment type="subcellular location">
    <subcellularLocation>
        <location evidence="1">Endomembrane system</location>
        <topology evidence="1">Multi-pass membrane protein</topology>
    </subcellularLocation>
</comment>
<accession>A0A916TWC7</accession>
<feature type="domain" description="PilZ" evidence="10">
    <location>
        <begin position="516"/>
        <end position="604"/>
    </location>
</feature>
<feature type="transmembrane region" description="Helical" evidence="9">
    <location>
        <begin position="419"/>
        <end position="440"/>
    </location>
</feature>
<dbReference type="Pfam" id="PF07238">
    <property type="entry name" value="PilZ"/>
    <property type="match status" value="1"/>
</dbReference>
<proteinExistence type="predicted"/>
<evidence type="ECO:0000256" key="9">
    <source>
        <dbReference type="SAM" id="Phobius"/>
    </source>
</evidence>
<evidence type="ECO:0000256" key="8">
    <source>
        <dbReference type="ARBA" id="ARBA00023136"/>
    </source>
</evidence>